<evidence type="ECO:0000256" key="2">
    <source>
        <dbReference type="ARBA" id="ARBA00022771"/>
    </source>
</evidence>
<sequence>MVLQKTEAKNAPKVRKQQTQAANEGTSSGVRQRKQYFVGDNETVIEHEGFMDDLLRNLSQDNGNGMTDPFHIVETKVEKWALNEGDTTIEDHYGYIKSYAKAIQESNLGQLLRPSVGEILAAIGRNANNHIFPVAWAVVNVEKKDNWSWFLDLLGDDLEMPTCRGLTLMFNQHKGLTKAVKEVMPYVEHRQCARHIYEGFRKEYSGVKFWHVIPTGGHLFEVRNRSEAFGVDEECRNCTCRLWQLSCLPCCHAIVVIFKLNRMVEDYVPDCYRKQAFYDTYHQYLTPVGGMTFWPDYSGMSRVLPPKPRTMPGRPRKKRIRASLENKNPNKVSKASVTMTFKKGRSRKTPLVGSSLIDKEIETPYVDEQVRVEEQASQYDVGGSSQFDVGGSSQFDVGGEEQVTQFDMGGSSDVRGTKKNFIGGSAQFGVRRGRRVKTTVKRRGAGYRRGSVPSRRFSNLGRWFGLGENDYESDPIENSEMAQETNQNAANDSFATTQETHHFSASAFSSTQNSQNHQVSEQEPRAAEQEPHRAIPRGILNFTKPRPRSERILKKKLAKKVHGIGSTSSNALNLE</sequence>
<reference evidence="7" key="1">
    <citation type="journal article" date="2019" name="Sci. Rep.">
        <title>Draft genome of Tanacetum cinerariifolium, the natural source of mosquito coil.</title>
        <authorList>
            <person name="Yamashiro T."/>
            <person name="Shiraishi A."/>
            <person name="Satake H."/>
            <person name="Nakayama K."/>
        </authorList>
    </citation>
    <scope>NUCLEOTIDE SEQUENCE</scope>
</reference>
<keyword evidence="1" id="KW-0479">Metal-binding</keyword>
<dbReference type="EMBL" id="BKCJ010282681">
    <property type="protein sequence ID" value="GEZ46933.1"/>
    <property type="molecule type" value="Genomic_DNA"/>
</dbReference>
<evidence type="ECO:0000256" key="5">
    <source>
        <dbReference type="SAM" id="MobiDB-lite"/>
    </source>
</evidence>
<organism evidence="7">
    <name type="scientific">Tanacetum cinerariifolium</name>
    <name type="common">Dalmatian daisy</name>
    <name type="synonym">Chrysanthemum cinerariifolium</name>
    <dbReference type="NCBI Taxonomy" id="118510"/>
    <lineage>
        <taxon>Eukaryota</taxon>
        <taxon>Viridiplantae</taxon>
        <taxon>Streptophyta</taxon>
        <taxon>Embryophyta</taxon>
        <taxon>Tracheophyta</taxon>
        <taxon>Spermatophyta</taxon>
        <taxon>Magnoliopsida</taxon>
        <taxon>eudicotyledons</taxon>
        <taxon>Gunneridae</taxon>
        <taxon>Pentapetalae</taxon>
        <taxon>asterids</taxon>
        <taxon>campanulids</taxon>
        <taxon>Asterales</taxon>
        <taxon>Asteraceae</taxon>
        <taxon>Asteroideae</taxon>
        <taxon>Anthemideae</taxon>
        <taxon>Anthemidinae</taxon>
        <taxon>Tanacetum</taxon>
    </lineage>
</organism>
<keyword evidence="3" id="KW-0862">Zinc</keyword>
<proteinExistence type="predicted"/>
<evidence type="ECO:0000313" key="7">
    <source>
        <dbReference type="EMBL" id="GEZ46933.1"/>
    </source>
</evidence>
<feature type="region of interest" description="Disordered" evidence="5">
    <location>
        <begin position="305"/>
        <end position="329"/>
    </location>
</feature>
<dbReference type="SMART" id="SM00575">
    <property type="entry name" value="ZnF_PMZ"/>
    <property type="match status" value="1"/>
</dbReference>
<evidence type="ECO:0000259" key="6">
    <source>
        <dbReference type="PROSITE" id="PS50966"/>
    </source>
</evidence>
<gene>
    <name evidence="7" type="ORF">Tci_518906</name>
</gene>
<dbReference type="AlphaFoldDB" id="A0A699ICZ1"/>
<dbReference type="GO" id="GO:0008270">
    <property type="term" value="F:zinc ion binding"/>
    <property type="evidence" value="ECO:0007669"/>
    <property type="project" value="UniProtKB-KW"/>
</dbReference>
<dbReference type="PROSITE" id="PS50966">
    <property type="entry name" value="ZF_SWIM"/>
    <property type="match status" value="1"/>
</dbReference>
<evidence type="ECO:0000256" key="3">
    <source>
        <dbReference type="ARBA" id="ARBA00022833"/>
    </source>
</evidence>
<evidence type="ECO:0000256" key="1">
    <source>
        <dbReference type="ARBA" id="ARBA00022723"/>
    </source>
</evidence>
<feature type="compositionally biased region" description="Basic and acidic residues" evidence="5">
    <location>
        <begin position="520"/>
        <end position="533"/>
    </location>
</feature>
<feature type="compositionally biased region" description="Basic and acidic residues" evidence="5">
    <location>
        <begin position="1"/>
        <end position="10"/>
    </location>
</feature>
<feature type="compositionally biased region" description="Basic residues" evidence="5">
    <location>
        <begin position="432"/>
        <end position="446"/>
    </location>
</feature>
<feature type="compositionally biased region" description="Polar residues" evidence="5">
    <location>
        <begin position="17"/>
        <end position="30"/>
    </location>
</feature>
<feature type="compositionally biased region" description="Polar residues" evidence="5">
    <location>
        <begin position="565"/>
        <end position="575"/>
    </location>
</feature>
<name>A0A699ICZ1_TANCI</name>
<keyword evidence="2 4" id="KW-0863">Zinc-finger</keyword>
<feature type="domain" description="SWIM-type" evidence="6">
    <location>
        <begin position="229"/>
        <end position="261"/>
    </location>
</feature>
<dbReference type="InterPro" id="IPR007527">
    <property type="entry name" value="Znf_SWIM"/>
</dbReference>
<dbReference type="Pfam" id="PF10551">
    <property type="entry name" value="MULE"/>
    <property type="match status" value="1"/>
</dbReference>
<protein>
    <submittedName>
        <fullName evidence="7">Pentatricopeptide repeat-containing protein</fullName>
    </submittedName>
</protein>
<feature type="region of interest" description="Disordered" evidence="5">
    <location>
        <begin position="500"/>
        <end position="575"/>
    </location>
</feature>
<evidence type="ECO:0000256" key="4">
    <source>
        <dbReference type="PROSITE-ProRule" id="PRU00325"/>
    </source>
</evidence>
<dbReference type="Pfam" id="PF04434">
    <property type="entry name" value="SWIM"/>
    <property type="match status" value="1"/>
</dbReference>
<dbReference type="InterPro" id="IPR018289">
    <property type="entry name" value="MULE_transposase_dom"/>
</dbReference>
<feature type="region of interest" description="Disordered" evidence="5">
    <location>
        <begin position="432"/>
        <end position="452"/>
    </location>
</feature>
<feature type="region of interest" description="Disordered" evidence="5">
    <location>
        <begin position="1"/>
        <end position="32"/>
    </location>
</feature>
<dbReference type="PANTHER" id="PTHR31973:SF187">
    <property type="entry name" value="MUTATOR TRANSPOSASE MUDRA PROTEIN"/>
    <property type="match status" value="1"/>
</dbReference>
<dbReference type="PANTHER" id="PTHR31973">
    <property type="entry name" value="POLYPROTEIN, PUTATIVE-RELATED"/>
    <property type="match status" value="1"/>
</dbReference>
<feature type="compositionally biased region" description="Polar residues" evidence="5">
    <location>
        <begin position="506"/>
        <end position="519"/>
    </location>
</feature>
<feature type="compositionally biased region" description="Basic residues" evidence="5">
    <location>
        <begin position="553"/>
        <end position="562"/>
    </location>
</feature>
<dbReference type="InterPro" id="IPR006564">
    <property type="entry name" value="Znf_PMZ"/>
</dbReference>
<accession>A0A699ICZ1</accession>
<comment type="caution">
    <text evidence="7">The sequence shown here is derived from an EMBL/GenBank/DDBJ whole genome shotgun (WGS) entry which is preliminary data.</text>
</comment>